<protein>
    <submittedName>
        <fullName evidence="3">Peptidase family M23 protein</fullName>
    </submittedName>
</protein>
<dbReference type="SUPFAM" id="SSF51261">
    <property type="entry name" value="Duplicated hybrid motif"/>
    <property type="match status" value="1"/>
</dbReference>
<dbReference type="GO" id="GO:0004040">
    <property type="term" value="F:amidase activity"/>
    <property type="evidence" value="ECO:0007669"/>
    <property type="project" value="InterPro"/>
</dbReference>
<dbReference type="PANTHER" id="PTHR21666">
    <property type="entry name" value="PEPTIDASE-RELATED"/>
    <property type="match status" value="1"/>
</dbReference>
<dbReference type="PATRIC" id="fig|1265822.4.peg.3450"/>
<feature type="domain" description="Mannosyl-glycoprotein endo-beta-N-acetylglucosamidase-like" evidence="2">
    <location>
        <begin position="61"/>
        <end position="131"/>
    </location>
</feature>
<evidence type="ECO:0000259" key="1">
    <source>
        <dbReference type="Pfam" id="PF01551"/>
    </source>
</evidence>
<comment type="caution">
    <text evidence="3">The sequence shown here is derived from an EMBL/GenBank/DDBJ whole genome shotgun (WGS) entry which is preliminary data.</text>
</comment>
<evidence type="ECO:0000313" key="3">
    <source>
        <dbReference type="EMBL" id="EUJ48664.1"/>
    </source>
</evidence>
<sequence>MPVIVCVLSFGFLIAMMASFLGMQVEEESSDGTGCSVTGEVDVAKLNEGLKRAGVFQGKGQLFVDIAEKQGIDPILFIAISMSETGWGKSNAVREKNNPGGIMDSATNMQTVKHFASLEEGLEAMGVTLHNRIVKDGLNTIDKLGNVYAPIGVSNDPTNLNANWIPTVKGIAEKFGGLTSGCDSGGNTGTGHYIIPVDAPVISSGFINRINPVTGAFESHKGLDFAQPIGSNIKAADDGVVVFASFGIRGHGFGDYGNCVLIEHAKTKEWTLYAHQSELLVKVGQHVQKGEIIGKVGSTGQSTGPHLHFEVRKSKMGNQVNPAIVLGIKGAK</sequence>
<dbReference type="Gene3D" id="1.10.530.10">
    <property type="match status" value="1"/>
</dbReference>
<dbReference type="InterPro" id="IPR002901">
    <property type="entry name" value="MGlyc_endo_b_GlcNAc-like_dom"/>
</dbReference>
<feature type="domain" description="M23ase beta-sheet core" evidence="1">
    <location>
        <begin position="219"/>
        <end position="322"/>
    </location>
</feature>
<dbReference type="EMBL" id="AODM01000058">
    <property type="protein sequence ID" value="EUJ48664.1"/>
    <property type="molecule type" value="Genomic_DNA"/>
</dbReference>
<dbReference type="Pfam" id="PF01832">
    <property type="entry name" value="Glucosaminidase"/>
    <property type="match status" value="1"/>
</dbReference>
<evidence type="ECO:0000313" key="4">
    <source>
        <dbReference type="Proteomes" id="UP000019241"/>
    </source>
</evidence>
<dbReference type="Proteomes" id="UP000019241">
    <property type="component" value="Unassembled WGS sequence"/>
</dbReference>
<proteinExistence type="predicted"/>
<evidence type="ECO:0000259" key="2">
    <source>
        <dbReference type="Pfam" id="PF01832"/>
    </source>
</evidence>
<accession>W7D887</accession>
<dbReference type="GO" id="GO:0004222">
    <property type="term" value="F:metalloendopeptidase activity"/>
    <property type="evidence" value="ECO:0007669"/>
    <property type="project" value="TreeGrafter"/>
</dbReference>
<dbReference type="InterPro" id="IPR050570">
    <property type="entry name" value="Cell_wall_metabolism_enzyme"/>
</dbReference>
<dbReference type="InterPro" id="IPR011055">
    <property type="entry name" value="Dup_hybrid_motif"/>
</dbReference>
<gene>
    <name evidence="3" type="ORF">MCOL2_16982</name>
</gene>
<dbReference type="Gene3D" id="2.70.70.10">
    <property type="entry name" value="Glucose Permease (Domain IIA)"/>
    <property type="match status" value="1"/>
</dbReference>
<dbReference type="AlphaFoldDB" id="W7D887"/>
<reference evidence="3 4" key="1">
    <citation type="submission" date="2012-12" db="EMBL/GenBank/DDBJ databases">
        <title>Novel taxa of Listeriaceae from agricultural environments in the United States.</title>
        <authorList>
            <person name="den Bakker H.C."/>
            <person name="Allred A."/>
            <person name="Warchocki S."/>
            <person name="Wright E.M."/>
            <person name="Burrell A."/>
            <person name="Nightingale K.K."/>
            <person name="Kephart D."/>
            <person name="Wiedmann M."/>
        </authorList>
    </citation>
    <scope>NUCLEOTIDE SEQUENCE [LARGE SCALE GENOMIC DNA]</scope>
    <source>
        <strain evidence="3 4">FSL S10-1203</strain>
    </source>
</reference>
<dbReference type="CDD" id="cd12797">
    <property type="entry name" value="M23_peptidase"/>
    <property type="match status" value="1"/>
</dbReference>
<organism evidence="3 4">
    <name type="scientific">Listeria fleischmannii FSL S10-1203</name>
    <dbReference type="NCBI Taxonomy" id="1265822"/>
    <lineage>
        <taxon>Bacteria</taxon>
        <taxon>Bacillati</taxon>
        <taxon>Bacillota</taxon>
        <taxon>Bacilli</taxon>
        <taxon>Bacillales</taxon>
        <taxon>Listeriaceae</taxon>
        <taxon>Listeria</taxon>
    </lineage>
</organism>
<name>W7D887_9LIST</name>
<dbReference type="PANTHER" id="PTHR21666:SF270">
    <property type="entry name" value="MUREIN HYDROLASE ACTIVATOR ENVC"/>
    <property type="match status" value="1"/>
</dbReference>
<dbReference type="Pfam" id="PF01551">
    <property type="entry name" value="Peptidase_M23"/>
    <property type="match status" value="1"/>
</dbReference>
<dbReference type="InterPro" id="IPR016047">
    <property type="entry name" value="M23ase_b-sheet_dom"/>
</dbReference>